<dbReference type="HOGENOM" id="CLU_952187_0_0_9"/>
<sequence>MEKKSYKRIRTSIITMLIFILASSNVFAATATTWNPVNKSVGATLSNGNLTVTGGLGGSVKATNYKTTGKWYWEVTNVSSAFNLAGVANELFIARTENFESKNQKSYNGYNGNMYPLTSDPLINKYGEALKAGDILGIALDIDNKTINFSKNGNWFGDRPLPTWNQYYPMVTFGSSSYGGTTTTNFGATPFKYQPPTGFYPYDGVPSTGLYLNKSITDLNIGQEETLIATVTPPEASNKYIEWVSQDPTIATVDATGKVTAIKEGQTRIVASHVDSNSIFTAGCIVNVTPAS</sequence>
<evidence type="ECO:0000313" key="7">
    <source>
        <dbReference type="Proteomes" id="UP000002730"/>
    </source>
</evidence>
<evidence type="ECO:0000313" key="6">
    <source>
        <dbReference type="EMBL" id="ADL50777.1"/>
    </source>
</evidence>
<dbReference type="GO" id="GO:0004842">
    <property type="term" value="F:ubiquitin-protein transferase activity"/>
    <property type="evidence" value="ECO:0007669"/>
    <property type="project" value="InterPro"/>
</dbReference>
<dbReference type="SMART" id="SM00635">
    <property type="entry name" value="BID_2"/>
    <property type="match status" value="1"/>
</dbReference>
<dbReference type="CDD" id="cd12886">
    <property type="entry name" value="SPRY_like"/>
    <property type="match status" value="1"/>
</dbReference>
<dbReference type="InterPro" id="IPR003877">
    <property type="entry name" value="SPRY_dom"/>
</dbReference>
<feature type="chain" id="PRO_5003128426" evidence="4">
    <location>
        <begin position="29"/>
        <end position="292"/>
    </location>
</feature>
<evidence type="ECO:0000256" key="2">
    <source>
        <dbReference type="ARBA" id="ARBA00022771"/>
    </source>
</evidence>
<dbReference type="STRING" id="573061.Clocel_1013"/>
<dbReference type="SMART" id="SM00449">
    <property type="entry name" value="SPRY"/>
    <property type="match status" value="1"/>
</dbReference>
<accession>D9STT9</accession>
<keyword evidence="7" id="KW-1185">Reference proteome</keyword>
<feature type="signal peptide" evidence="4">
    <location>
        <begin position="1"/>
        <end position="28"/>
    </location>
</feature>
<dbReference type="SUPFAM" id="SSF49373">
    <property type="entry name" value="Invasin/intimin cell-adhesion fragments"/>
    <property type="match status" value="1"/>
</dbReference>
<dbReference type="EMBL" id="CP002160">
    <property type="protein sequence ID" value="ADL50777.1"/>
    <property type="molecule type" value="Genomic_DNA"/>
</dbReference>
<evidence type="ECO:0000259" key="5">
    <source>
        <dbReference type="PROSITE" id="PS50188"/>
    </source>
</evidence>
<dbReference type="OrthoDB" id="1890305at2"/>
<dbReference type="GO" id="GO:0051603">
    <property type="term" value="P:proteolysis involved in protein catabolic process"/>
    <property type="evidence" value="ECO:0007669"/>
    <property type="project" value="TreeGrafter"/>
</dbReference>
<dbReference type="PANTHER" id="PTHR13363">
    <property type="entry name" value="RING FINGER AND SRY DOMAIN-CONTAINING"/>
    <property type="match status" value="1"/>
</dbReference>
<dbReference type="InterPro" id="IPR045129">
    <property type="entry name" value="RNF123/RKP/RSPRY1"/>
</dbReference>
<keyword evidence="1" id="KW-0479">Metal-binding</keyword>
<dbReference type="GO" id="GO:0005737">
    <property type="term" value="C:cytoplasm"/>
    <property type="evidence" value="ECO:0007669"/>
    <property type="project" value="TreeGrafter"/>
</dbReference>
<dbReference type="KEGG" id="ccb:Clocel_1013"/>
<keyword evidence="3" id="KW-0862">Zinc</keyword>
<dbReference type="PROSITE" id="PS50188">
    <property type="entry name" value="B302_SPRY"/>
    <property type="match status" value="1"/>
</dbReference>
<dbReference type="InterPro" id="IPR003343">
    <property type="entry name" value="Big_2"/>
</dbReference>
<dbReference type="Proteomes" id="UP000002730">
    <property type="component" value="Chromosome"/>
</dbReference>
<dbReference type="GO" id="GO:0008270">
    <property type="term" value="F:zinc ion binding"/>
    <property type="evidence" value="ECO:0007669"/>
    <property type="project" value="UniProtKB-KW"/>
</dbReference>
<dbReference type="AlphaFoldDB" id="D9STT9"/>
<dbReference type="Gene3D" id="2.60.120.920">
    <property type="match status" value="1"/>
</dbReference>
<dbReference type="InterPro" id="IPR008964">
    <property type="entry name" value="Invasin/intimin_cell_adhesion"/>
</dbReference>
<proteinExistence type="predicted"/>
<dbReference type="Pfam" id="PF00622">
    <property type="entry name" value="SPRY"/>
    <property type="match status" value="1"/>
</dbReference>
<reference evidence="6 7" key="1">
    <citation type="submission" date="2010-08" db="EMBL/GenBank/DDBJ databases">
        <title>Complete sequence of Clostridium cellulovorans 743B.</title>
        <authorList>
            <consortium name="US DOE Joint Genome Institute"/>
            <person name="Lucas S."/>
            <person name="Copeland A."/>
            <person name="Lapidus A."/>
            <person name="Cheng J.-F."/>
            <person name="Bruce D."/>
            <person name="Goodwin L."/>
            <person name="Pitluck S."/>
            <person name="Chertkov O."/>
            <person name="Detter J.C."/>
            <person name="Han C."/>
            <person name="Tapia R."/>
            <person name="Land M."/>
            <person name="Hauser L."/>
            <person name="Chang Y.-J."/>
            <person name="Jeffries C."/>
            <person name="Kyrpides N."/>
            <person name="Ivanova N."/>
            <person name="Mikhailova N."/>
            <person name="Hemme C.L."/>
            <person name="Woyke T."/>
        </authorList>
    </citation>
    <scope>NUCLEOTIDE SEQUENCE [LARGE SCALE GENOMIC DNA]</scope>
    <source>
        <strain evidence="7">ATCC 35296 / DSM 3052 / OCM 3 / 743B</strain>
    </source>
</reference>
<dbReference type="PANTHER" id="PTHR13363:SF5">
    <property type="entry name" value="E3 UBIQUITIN-PROTEIN LIGASE RNF123"/>
    <property type="match status" value="1"/>
</dbReference>
<protein>
    <submittedName>
        <fullName evidence="6">Ig domain protein group 2 domain protein</fullName>
    </submittedName>
</protein>
<dbReference type="InterPro" id="IPR001870">
    <property type="entry name" value="B30.2/SPRY"/>
</dbReference>
<keyword evidence="2" id="KW-0863">Zinc-finger</keyword>
<dbReference type="Pfam" id="PF02368">
    <property type="entry name" value="Big_2"/>
    <property type="match status" value="1"/>
</dbReference>
<evidence type="ECO:0000256" key="4">
    <source>
        <dbReference type="SAM" id="SignalP"/>
    </source>
</evidence>
<dbReference type="Gene3D" id="2.60.40.1080">
    <property type="match status" value="1"/>
</dbReference>
<dbReference type="eggNOG" id="COG5492">
    <property type="taxonomic scope" value="Bacteria"/>
</dbReference>
<dbReference type="InterPro" id="IPR043136">
    <property type="entry name" value="B30.2/SPRY_sf"/>
</dbReference>
<dbReference type="SUPFAM" id="SSF49899">
    <property type="entry name" value="Concanavalin A-like lectins/glucanases"/>
    <property type="match status" value="1"/>
</dbReference>
<dbReference type="InterPro" id="IPR013320">
    <property type="entry name" value="ConA-like_dom_sf"/>
</dbReference>
<evidence type="ECO:0000256" key="3">
    <source>
        <dbReference type="ARBA" id="ARBA00022833"/>
    </source>
</evidence>
<name>D9STT9_CLOC7</name>
<keyword evidence="4" id="KW-0732">Signal</keyword>
<gene>
    <name evidence="6" type="ordered locus">Clocel_1013</name>
</gene>
<organism evidence="6 7">
    <name type="scientific">Clostridium cellulovorans (strain ATCC 35296 / DSM 3052 / OCM 3 / 743B)</name>
    <dbReference type="NCBI Taxonomy" id="573061"/>
    <lineage>
        <taxon>Bacteria</taxon>
        <taxon>Bacillati</taxon>
        <taxon>Bacillota</taxon>
        <taxon>Clostridia</taxon>
        <taxon>Eubacteriales</taxon>
        <taxon>Clostridiaceae</taxon>
        <taxon>Clostridium</taxon>
    </lineage>
</organism>
<feature type="domain" description="B30.2/SPRY" evidence="5">
    <location>
        <begin position="1"/>
        <end position="191"/>
    </location>
</feature>
<dbReference type="RefSeq" id="WP_010076376.1">
    <property type="nucleotide sequence ID" value="NC_014393.1"/>
</dbReference>
<evidence type="ECO:0000256" key="1">
    <source>
        <dbReference type="ARBA" id="ARBA00022723"/>
    </source>
</evidence>